<evidence type="ECO:0000259" key="2">
    <source>
        <dbReference type="Pfam" id="PF00174"/>
    </source>
</evidence>
<feature type="transmembrane region" description="Helical" evidence="1">
    <location>
        <begin position="91"/>
        <end position="110"/>
    </location>
</feature>
<dbReference type="Gene3D" id="2.60.40.650">
    <property type="match status" value="1"/>
</dbReference>
<feature type="transmembrane region" description="Helical" evidence="1">
    <location>
        <begin position="164"/>
        <end position="186"/>
    </location>
</feature>
<protein>
    <submittedName>
        <fullName evidence="3">Molybdopterin-dependent oxidoreductase</fullName>
    </submittedName>
</protein>
<dbReference type="Pfam" id="PF00174">
    <property type="entry name" value="Oxidored_molyb"/>
    <property type="match status" value="1"/>
</dbReference>
<dbReference type="SUPFAM" id="SSF56524">
    <property type="entry name" value="Oxidoreductase molybdopterin-binding domain"/>
    <property type="match status" value="1"/>
</dbReference>
<feature type="transmembrane region" description="Helical" evidence="1">
    <location>
        <begin position="117"/>
        <end position="138"/>
    </location>
</feature>
<comment type="caution">
    <text evidence="3">The sequence shown here is derived from an EMBL/GenBank/DDBJ whole genome shotgun (WGS) entry which is preliminary data.</text>
</comment>
<dbReference type="SUPFAM" id="SSF81296">
    <property type="entry name" value="E set domains"/>
    <property type="match status" value="1"/>
</dbReference>
<name>A0ABW0ZB57_9ACTN</name>
<dbReference type="InterPro" id="IPR036374">
    <property type="entry name" value="OxRdtase_Mopterin-bd_sf"/>
</dbReference>
<keyword evidence="4" id="KW-1185">Reference proteome</keyword>
<dbReference type="PANTHER" id="PTHR19372">
    <property type="entry name" value="SULFITE REDUCTASE"/>
    <property type="match status" value="1"/>
</dbReference>
<dbReference type="Proteomes" id="UP001596072">
    <property type="component" value="Unassembled WGS sequence"/>
</dbReference>
<reference evidence="4" key="1">
    <citation type="journal article" date="2019" name="Int. J. Syst. Evol. Microbiol.">
        <title>The Global Catalogue of Microorganisms (GCM) 10K type strain sequencing project: providing services to taxonomists for standard genome sequencing and annotation.</title>
        <authorList>
            <consortium name="The Broad Institute Genomics Platform"/>
            <consortium name="The Broad Institute Genome Sequencing Center for Infectious Disease"/>
            <person name="Wu L."/>
            <person name="Ma J."/>
        </authorList>
    </citation>
    <scope>NUCLEOTIDE SEQUENCE [LARGE SCALE GENOMIC DNA]</scope>
    <source>
        <strain evidence="4">YIM 94188</strain>
    </source>
</reference>
<keyword evidence="1" id="KW-0812">Transmembrane</keyword>
<sequence length="513" mass="55515">MSTSRGWWWLVGVIAGAVGLAVSYATAALLHVRESPVVAVAEGVTALTPGPVVKWAIRELEQDDKKALVVGMLAILTLVFALLGRVARRRWWVAVAGYVVLAGVAVIAVLTKPTPSLIDLVPIVVGLLCWIVALAVLAEWLRRWELVEESEDPAVEPMHTRRHFFVAVAATAGFAAFGGLLGRIAGSARRRAEESRRLLRLEGVTAPEVPDGAEFDIDGLSPWQTPNEDFYLIDTAYIKPAIDPAGWELRIHGMVDREITLSYSDLVAREITEDWITLNCVSNSVGGDLIGNAWWSGVRLAAILAEAGPQQGADAVLQTSEDGWTCGTPLAALMEDDRNALLAIGMNGEPLPIEHGFPVRTIVPGLYGYVSATKWVVDMEVTRFSDIEAYWTQKGWAEQGPVKMSSKIEVPHDGDEVPAGEVVCAGVAWAQHTGIAGVEVQVDGGAWERAELAGVPNDDTWVQWRIMLDVEEGDHQLRVRATDKDGEVQTGVARDVLPDGATGWHTIDLSVKA</sequence>
<dbReference type="EMBL" id="JBHSNS010000001">
    <property type="protein sequence ID" value="MFC5727502.1"/>
    <property type="molecule type" value="Genomic_DNA"/>
</dbReference>
<keyword evidence="1" id="KW-0472">Membrane</keyword>
<gene>
    <name evidence="3" type="ORF">ACFPQB_01135</name>
</gene>
<dbReference type="RefSeq" id="WP_136434709.1">
    <property type="nucleotide sequence ID" value="NZ_JBHSNS010000001.1"/>
</dbReference>
<proteinExistence type="predicted"/>
<accession>A0ABW0ZB57</accession>
<feature type="transmembrane region" description="Helical" evidence="1">
    <location>
        <begin position="67"/>
        <end position="85"/>
    </location>
</feature>
<feature type="transmembrane region" description="Helical" evidence="1">
    <location>
        <begin position="6"/>
        <end position="30"/>
    </location>
</feature>
<organism evidence="3 4">
    <name type="scientific">Nocardioides vastitatis</name>
    <dbReference type="NCBI Taxonomy" id="2568655"/>
    <lineage>
        <taxon>Bacteria</taxon>
        <taxon>Bacillati</taxon>
        <taxon>Actinomycetota</taxon>
        <taxon>Actinomycetes</taxon>
        <taxon>Propionibacteriales</taxon>
        <taxon>Nocardioidaceae</taxon>
        <taxon>Nocardioides</taxon>
    </lineage>
</organism>
<feature type="domain" description="Oxidoreductase molybdopterin-binding" evidence="2">
    <location>
        <begin position="240"/>
        <end position="385"/>
    </location>
</feature>
<evidence type="ECO:0000256" key="1">
    <source>
        <dbReference type="SAM" id="Phobius"/>
    </source>
</evidence>
<evidence type="ECO:0000313" key="4">
    <source>
        <dbReference type="Proteomes" id="UP001596072"/>
    </source>
</evidence>
<dbReference type="InterPro" id="IPR000572">
    <property type="entry name" value="OxRdtase_Mopterin-bd_dom"/>
</dbReference>
<keyword evidence="1" id="KW-1133">Transmembrane helix</keyword>
<dbReference type="Gene3D" id="3.90.420.10">
    <property type="entry name" value="Oxidoreductase, molybdopterin-binding domain"/>
    <property type="match status" value="1"/>
</dbReference>
<evidence type="ECO:0000313" key="3">
    <source>
        <dbReference type="EMBL" id="MFC5727502.1"/>
    </source>
</evidence>
<dbReference type="PANTHER" id="PTHR19372:SF7">
    <property type="entry name" value="SULFITE OXIDASE, MITOCHONDRIAL"/>
    <property type="match status" value="1"/>
</dbReference>
<dbReference type="InterPro" id="IPR014756">
    <property type="entry name" value="Ig_E-set"/>
</dbReference>